<feature type="compositionally biased region" description="Polar residues" evidence="1">
    <location>
        <begin position="738"/>
        <end position="755"/>
    </location>
</feature>
<feature type="compositionally biased region" description="Basic residues" evidence="1">
    <location>
        <begin position="726"/>
        <end position="737"/>
    </location>
</feature>
<protein>
    <submittedName>
        <fullName evidence="2">Uncharacterized protein</fullName>
    </submittedName>
</protein>
<feature type="compositionally biased region" description="Polar residues" evidence="1">
    <location>
        <begin position="203"/>
        <end position="213"/>
    </location>
</feature>
<feature type="compositionally biased region" description="Low complexity" evidence="1">
    <location>
        <begin position="783"/>
        <end position="794"/>
    </location>
</feature>
<accession>B3NRG5</accession>
<feature type="compositionally biased region" description="Polar residues" evidence="1">
    <location>
        <begin position="688"/>
        <end position="697"/>
    </location>
</feature>
<keyword evidence="3" id="KW-1185">Reference proteome</keyword>
<feature type="region of interest" description="Disordered" evidence="1">
    <location>
        <begin position="341"/>
        <end position="382"/>
    </location>
</feature>
<dbReference type="EMBL" id="CH954179">
    <property type="protein sequence ID" value="EDV56117.1"/>
    <property type="molecule type" value="Genomic_DNA"/>
</dbReference>
<organism evidence="2 3">
    <name type="scientific">Drosophila erecta</name>
    <name type="common">Fruit fly</name>
    <dbReference type="NCBI Taxonomy" id="7220"/>
    <lineage>
        <taxon>Eukaryota</taxon>
        <taxon>Metazoa</taxon>
        <taxon>Ecdysozoa</taxon>
        <taxon>Arthropoda</taxon>
        <taxon>Hexapoda</taxon>
        <taxon>Insecta</taxon>
        <taxon>Pterygota</taxon>
        <taxon>Neoptera</taxon>
        <taxon>Endopterygota</taxon>
        <taxon>Diptera</taxon>
        <taxon>Brachycera</taxon>
        <taxon>Muscomorpha</taxon>
        <taxon>Ephydroidea</taxon>
        <taxon>Drosophilidae</taxon>
        <taxon>Drosophila</taxon>
        <taxon>Sophophora</taxon>
    </lineage>
</organism>
<dbReference type="PhylomeDB" id="B3NRG5"/>
<evidence type="ECO:0000313" key="3">
    <source>
        <dbReference type="Proteomes" id="UP000008711"/>
    </source>
</evidence>
<feature type="compositionally biased region" description="Basic and acidic residues" evidence="1">
    <location>
        <begin position="360"/>
        <end position="370"/>
    </location>
</feature>
<proteinExistence type="predicted"/>
<feature type="region of interest" description="Disordered" evidence="1">
    <location>
        <begin position="193"/>
        <end position="228"/>
    </location>
</feature>
<feature type="compositionally biased region" description="Basic and acidic residues" evidence="1">
    <location>
        <begin position="675"/>
        <end position="687"/>
    </location>
</feature>
<name>B3NRG5_DROER</name>
<feature type="region of interest" description="Disordered" evidence="1">
    <location>
        <begin position="653"/>
        <end position="701"/>
    </location>
</feature>
<gene>
    <name evidence="2" type="primary">Dere\GG20408</name>
    <name evidence="2" type="synonym">dere_GLEANR_5208</name>
    <name evidence="2" type="synonym">GG20408</name>
    <name evidence="2" type="ORF">Dere_GG20408</name>
</gene>
<dbReference type="Proteomes" id="UP000008711">
    <property type="component" value="Unassembled WGS sequence"/>
</dbReference>
<evidence type="ECO:0000313" key="2">
    <source>
        <dbReference type="EMBL" id="EDV56117.1"/>
    </source>
</evidence>
<dbReference type="AlphaFoldDB" id="B3NRG5"/>
<feature type="region of interest" description="Disordered" evidence="1">
    <location>
        <begin position="722"/>
        <end position="795"/>
    </location>
</feature>
<dbReference type="HOGENOM" id="CLU_006455_0_0_1"/>
<feature type="compositionally biased region" description="Basic residues" evidence="1">
    <location>
        <begin position="346"/>
        <end position="357"/>
    </location>
</feature>
<sequence length="976" mass="112852">MNILSALKIKKLNMLNTCTSYYDFLNCAPNCLDPLSCSTVPRDPPSQLEFKRPPKVVRSGVQYFDVDDKAAQWYLDTRRSAAERKPCKRRFCFRFHVPIRHALHRTDKAATYALPGRRVSPEFLSLLRQHHARMRGLERLPRKYRSRKPNFSYYKYDAAGKSRHMRPGISTAAPVEFPCTNVNCIRHRVCSCPPKKESPPQAPLSQADSNPPVSHTKPRKTRYSPIGKEKADVLVKKGENGARDNPKARDSQHMFKLHRIYASNPSLMPPVANQDPPKPIASKSQPSMNPMEEMGSCPCSIEQPKTRVPPICDGKNVKPKRIRDPRCIEYENRPFFKAIKGTTYRSRNRNKKPRNFGKKNCCEDQSKTQADDQEDPPSENTFYSSVSNHQELGLEHRKRPDLHDQNDIEIPPNRQGNSLGYRGFIHRSEQQKLVDRGCAPVPKCKSKPPPYCYLWSAVDPDIRKAEKRRLAEHNWCQRQMFPDSKPYSYYWSTTNPDVRSQVKRRLREADSRRSCGVPRRSIQPPTCSEDYSDRSEGICTCSRSTLHPFFEITSSDSFDHHNHLSCSRGKKLKSFGLGHSRNGKGAPNDCLLDWKEHNHSTSKMIRPRWPELISRKLFADSDRHLSKKPRLLPRLHAFAKRFLWSGSKAIEFKSNQSGSERPRPRSISIRKAKSKERETSDVDHQKDNQTAMCNETNSSDRKIIFRDQASIRDIRDPRDPKLWSKTVKKSVRAKRPRSSGSETITYRRSTNSSFGLPTCSRRSPRARSQAKKSPLCNERCSPDSGSHGSSHSSDCLTTCRVPHPLVSRAQREWEEHRKRKRAKVEECRPCTDYLLTSRPTEPQAPGIRRGVVTYRNYEFTTELSDPCVIEPKGKRFRFTEQYPMHRDKHYARSRSYRHCARCCDDSDDASRHKTPQGSRRMRGGIDFHIMEYEYSSRRPRYTAHTFPKSLPFKLESNERGHSPKPWNSSKHLFCFD</sequence>
<evidence type="ECO:0000256" key="1">
    <source>
        <dbReference type="SAM" id="MobiDB-lite"/>
    </source>
</evidence>
<dbReference type="OrthoDB" id="7868542at2759"/>
<reference evidence="2 3" key="1">
    <citation type="journal article" date="2007" name="Nature">
        <title>Evolution of genes and genomes on the Drosophila phylogeny.</title>
        <authorList>
            <consortium name="Drosophila 12 Genomes Consortium"/>
            <person name="Clark A.G."/>
            <person name="Eisen M.B."/>
            <person name="Smith D.R."/>
            <person name="Bergman C.M."/>
            <person name="Oliver B."/>
            <person name="Markow T.A."/>
            <person name="Kaufman T.C."/>
            <person name="Kellis M."/>
            <person name="Gelbart W."/>
            <person name="Iyer V.N."/>
            <person name="Pollard D.A."/>
            <person name="Sackton T.B."/>
            <person name="Larracuente A.M."/>
            <person name="Singh N.D."/>
            <person name="Abad J.P."/>
            <person name="Abt D.N."/>
            <person name="Adryan B."/>
            <person name="Aguade M."/>
            <person name="Akashi H."/>
            <person name="Anderson W.W."/>
            <person name="Aquadro C.F."/>
            <person name="Ardell D.H."/>
            <person name="Arguello R."/>
            <person name="Artieri C.G."/>
            <person name="Barbash D.A."/>
            <person name="Barker D."/>
            <person name="Barsanti P."/>
            <person name="Batterham P."/>
            <person name="Batzoglou S."/>
            <person name="Begun D."/>
            <person name="Bhutkar A."/>
            <person name="Blanco E."/>
            <person name="Bosak S.A."/>
            <person name="Bradley R.K."/>
            <person name="Brand A.D."/>
            <person name="Brent M.R."/>
            <person name="Brooks A.N."/>
            <person name="Brown R.H."/>
            <person name="Butlin R.K."/>
            <person name="Caggese C."/>
            <person name="Calvi B.R."/>
            <person name="Bernardo de Carvalho A."/>
            <person name="Caspi A."/>
            <person name="Castrezana S."/>
            <person name="Celniker S.E."/>
            <person name="Chang J.L."/>
            <person name="Chapple C."/>
            <person name="Chatterji S."/>
            <person name="Chinwalla A."/>
            <person name="Civetta A."/>
            <person name="Clifton S.W."/>
            <person name="Comeron J.M."/>
            <person name="Costello J.C."/>
            <person name="Coyne J.A."/>
            <person name="Daub J."/>
            <person name="David R.G."/>
            <person name="Delcher A.L."/>
            <person name="Delehaunty K."/>
            <person name="Do C.B."/>
            <person name="Ebling H."/>
            <person name="Edwards K."/>
            <person name="Eickbush T."/>
            <person name="Evans J.D."/>
            <person name="Filipski A."/>
            <person name="Findeiss S."/>
            <person name="Freyhult E."/>
            <person name="Fulton L."/>
            <person name="Fulton R."/>
            <person name="Garcia A.C."/>
            <person name="Gardiner A."/>
            <person name="Garfield D.A."/>
            <person name="Garvin B.E."/>
            <person name="Gibson G."/>
            <person name="Gilbert D."/>
            <person name="Gnerre S."/>
            <person name="Godfrey J."/>
            <person name="Good R."/>
            <person name="Gotea V."/>
            <person name="Gravely B."/>
            <person name="Greenberg A.J."/>
            <person name="Griffiths-Jones S."/>
            <person name="Gross S."/>
            <person name="Guigo R."/>
            <person name="Gustafson E.A."/>
            <person name="Haerty W."/>
            <person name="Hahn M.W."/>
            <person name="Halligan D.L."/>
            <person name="Halpern A.L."/>
            <person name="Halter G.M."/>
            <person name="Han M.V."/>
            <person name="Heger A."/>
            <person name="Hillier L."/>
            <person name="Hinrichs A.S."/>
            <person name="Holmes I."/>
            <person name="Hoskins R.A."/>
            <person name="Hubisz M.J."/>
            <person name="Hultmark D."/>
            <person name="Huntley M.A."/>
            <person name="Jaffe D.B."/>
            <person name="Jagadeeshan S."/>
            <person name="Jeck W.R."/>
            <person name="Johnson J."/>
            <person name="Jones C.D."/>
            <person name="Jordan W.C."/>
            <person name="Karpen G.H."/>
            <person name="Kataoka E."/>
            <person name="Keightley P.D."/>
            <person name="Kheradpour P."/>
            <person name="Kirkness E.F."/>
            <person name="Koerich L.B."/>
            <person name="Kristiansen K."/>
            <person name="Kudrna D."/>
            <person name="Kulathinal R.J."/>
            <person name="Kumar S."/>
            <person name="Kwok R."/>
            <person name="Lander E."/>
            <person name="Langley C.H."/>
            <person name="Lapoint R."/>
            <person name="Lazzaro B.P."/>
            <person name="Lee S.J."/>
            <person name="Levesque L."/>
            <person name="Li R."/>
            <person name="Lin C.F."/>
            <person name="Lin M.F."/>
            <person name="Lindblad-Toh K."/>
            <person name="Llopart A."/>
            <person name="Long M."/>
            <person name="Low L."/>
            <person name="Lozovsky E."/>
            <person name="Lu J."/>
            <person name="Luo M."/>
            <person name="Machado C.A."/>
            <person name="Makalowski W."/>
            <person name="Marzo M."/>
            <person name="Matsuda M."/>
            <person name="Matzkin L."/>
            <person name="McAllister B."/>
            <person name="McBride C.S."/>
            <person name="McKernan B."/>
            <person name="McKernan K."/>
            <person name="Mendez-Lago M."/>
            <person name="Minx P."/>
            <person name="Mollenhauer M.U."/>
            <person name="Montooth K."/>
            <person name="Mount S.M."/>
            <person name="Mu X."/>
            <person name="Myers E."/>
            <person name="Negre B."/>
            <person name="Newfeld S."/>
            <person name="Nielsen R."/>
            <person name="Noor M.A."/>
            <person name="O'Grady P."/>
            <person name="Pachter L."/>
            <person name="Papaceit M."/>
            <person name="Parisi M.J."/>
            <person name="Parisi M."/>
            <person name="Parts L."/>
            <person name="Pedersen J.S."/>
            <person name="Pesole G."/>
            <person name="Phillippy A.M."/>
            <person name="Ponting C.P."/>
            <person name="Pop M."/>
            <person name="Porcelli D."/>
            <person name="Powell J.R."/>
            <person name="Prohaska S."/>
            <person name="Pruitt K."/>
            <person name="Puig M."/>
            <person name="Quesneville H."/>
            <person name="Ram K.R."/>
            <person name="Rand D."/>
            <person name="Rasmussen M.D."/>
            <person name="Reed L.K."/>
            <person name="Reenan R."/>
            <person name="Reily A."/>
            <person name="Remington K.A."/>
            <person name="Rieger T.T."/>
            <person name="Ritchie M.G."/>
            <person name="Robin C."/>
            <person name="Rogers Y.H."/>
            <person name="Rohde C."/>
            <person name="Rozas J."/>
            <person name="Rubenfield M.J."/>
            <person name="Ruiz A."/>
            <person name="Russo S."/>
            <person name="Salzberg S.L."/>
            <person name="Sanchez-Gracia A."/>
            <person name="Saranga D.J."/>
            <person name="Sato H."/>
            <person name="Schaeffer S.W."/>
            <person name="Schatz M.C."/>
            <person name="Schlenke T."/>
            <person name="Schwartz R."/>
            <person name="Segarra C."/>
            <person name="Singh R.S."/>
            <person name="Sirot L."/>
            <person name="Sirota M."/>
            <person name="Sisneros N.B."/>
            <person name="Smith C.D."/>
            <person name="Smith T.F."/>
            <person name="Spieth J."/>
            <person name="Stage D.E."/>
            <person name="Stark A."/>
            <person name="Stephan W."/>
            <person name="Strausberg R.L."/>
            <person name="Strempel S."/>
            <person name="Sturgill D."/>
            <person name="Sutton G."/>
            <person name="Sutton G.G."/>
            <person name="Tao W."/>
            <person name="Teichmann S."/>
            <person name="Tobari Y.N."/>
            <person name="Tomimura Y."/>
            <person name="Tsolas J.M."/>
            <person name="Valente V.L."/>
            <person name="Venter E."/>
            <person name="Venter J.C."/>
            <person name="Vicario S."/>
            <person name="Vieira F.G."/>
            <person name="Vilella A.J."/>
            <person name="Villasante A."/>
            <person name="Walenz B."/>
            <person name="Wang J."/>
            <person name="Wasserman M."/>
            <person name="Watts T."/>
            <person name="Wilson D."/>
            <person name="Wilson R.K."/>
            <person name="Wing R.A."/>
            <person name="Wolfner M.F."/>
            <person name="Wong A."/>
            <person name="Wong G.K."/>
            <person name="Wu C.I."/>
            <person name="Wu G."/>
            <person name="Yamamoto D."/>
            <person name="Yang H.P."/>
            <person name="Yang S.P."/>
            <person name="Yorke J.A."/>
            <person name="Yoshida K."/>
            <person name="Zdobnov E."/>
            <person name="Zhang P."/>
            <person name="Zhang Y."/>
            <person name="Zimin A.V."/>
            <person name="Baldwin J."/>
            <person name="Abdouelleil A."/>
            <person name="Abdulkadir J."/>
            <person name="Abebe A."/>
            <person name="Abera B."/>
            <person name="Abreu J."/>
            <person name="Acer S.C."/>
            <person name="Aftuck L."/>
            <person name="Alexander A."/>
            <person name="An P."/>
            <person name="Anderson E."/>
            <person name="Anderson S."/>
            <person name="Arachi H."/>
            <person name="Azer M."/>
            <person name="Bachantsang P."/>
            <person name="Barry A."/>
            <person name="Bayul T."/>
            <person name="Berlin A."/>
            <person name="Bessette D."/>
            <person name="Bloom T."/>
            <person name="Blye J."/>
            <person name="Boguslavskiy L."/>
            <person name="Bonnet C."/>
            <person name="Boukhgalter B."/>
            <person name="Bourzgui I."/>
            <person name="Brown A."/>
            <person name="Cahill P."/>
            <person name="Channer S."/>
            <person name="Cheshatsang Y."/>
            <person name="Chuda L."/>
            <person name="Citroen M."/>
            <person name="Collymore A."/>
            <person name="Cooke P."/>
            <person name="Costello M."/>
            <person name="D'Aco K."/>
            <person name="Daza R."/>
            <person name="De Haan G."/>
            <person name="DeGray S."/>
            <person name="DeMaso C."/>
            <person name="Dhargay N."/>
            <person name="Dooley K."/>
            <person name="Dooley E."/>
            <person name="Doricent M."/>
            <person name="Dorje P."/>
            <person name="Dorjee K."/>
            <person name="Dupes A."/>
            <person name="Elong R."/>
            <person name="Falk J."/>
            <person name="Farina A."/>
            <person name="Faro S."/>
            <person name="Ferguson D."/>
            <person name="Fisher S."/>
            <person name="Foley C.D."/>
            <person name="Franke A."/>
            <person name="Friedrich D."/>
            <person name="Gadbois L."/>
            <person name="Gearin G."/>
            <person name="Gearin C.R."/>
            <person name="Giannoukos G."/>
            <person name="Goode T."/>
            <person name="Graham J."/>
            <person name="Grandbois E."/>
            <person name="Grewal S."/>
            <person name="Gyaltsen K."/>
            <person name="Hafez N."/>
            <person name="Hagos B."/>
            <person name="Hall J."/>
            <person name="Henson C."/>
            <person name="Hollinger A."/>
            <person name="Honan T."/>
            <person name="Huard M.D."/>
            <person name="Hughes L."/>
            <person name="Hurhula B."/>
            <person name="Husby M.E."/>
            <person name="Kamat A."/>
            <person name="Kanga B."/>
            <person name="Kashin S."/>
            <person name="Khazanovich D."/>
            <person name="Kisner P."/>
            <person name="Lance K."/>
            <person name="Lara M."/>
            <person name="Lee W."/>
            <person name="Lennon N."/>
            <person name="Letendre F."/>
            <person name="LeVine R."/>
            <person name="Lipovsky A."/>
            <person name="Liu X."/>
            <person name="Liu J."/>
            <person name="Liu S."/>
            <person name="Lokyitsang T."/>
            <person name="Lokyitsang Y."/>
            <person name="Lubonja R."/>
            <person name="Lui A."/>
            <person name="MacDonald P."/>
            <person name="Magnisalis V."/>
            <person name="Maru K."/>
            <person name="Matthews C."/>
            <person name="McCusker W."/>
            <person name="McDonough S."/>
            <person name="Mehta T."/>
            <person name="Meldrim J."/>
            <person name="Meneus L."/>
            <person name="Mihai O."/>
            <person name="Mihalev A."/>
            <person name="Mihova T."/>
            <person name="Mittelman R."/>
            <person name="Mlenga V."/>
            <person name="Montmayeur A."/>
            <person name="Mulrain L."/>
            <person name="Navidi A."/>
            <person name="Naylor J."/>
            <person name="Negash T."/>
            <person name="Nguyen T."/>
            <person name="Nguyen N."/>
            <person name="Nicol R."/>
            <person name="Norbu C."/>
            <person name="Norbu N."/>
            <person name="Novod N."/>
            <person name="O'Neill B."/>
            <person name="Osman S."/>
            <person name="Markiewicz E."/>
            <person name="Oyono O.L."/>
            <person name="Patti C."/>
            <person name="Phunkhang P."/>
            <person name="Pierre F."/>
            <person name="Priest M."/>
            <person name="Raghuraman S."/>
            <person name="Rege F."/>
            <person name="Reyes R."/>
            <person name="Rise C."/>
            <person name="Rogov P."/>
            <person name="Ross K."/>
            <person name="Ryan E."/>
            <person name="Settipalli S."/>
            <person name="Shea T."/>
            <person name="Sherpa N."/>
            <person name="Shi L."/>
            <person name="Shih D."/>
            <person name="Sparrow T."/>
            <person name="Spaulding J."/>
            <person name="Stalker J."/>
            <person name="Stange-Thomann N."/>
            <person name="Stavropoulos S."/>
            <person name="Stone C."/>
            <person name="Strader C."/>
            <person name="Tesfaye S."/>
            <person name="Thomson T."/>
            <person name="Thoulutsang Y."/>
            <person name="Thoulutsang D."/>
            <person name="Topham K."/>
            <person name="Topping I."/>
            <person name="Tsamla T."/>
            <person name="Vassiliev H."/>
            <person name="Vo A."/>
            <person name="Wangchuk T."/>
            <person name="Wangdi T."/>
            <person name="Weiand M."/>
            <person name="Wilkinson J."/>
            <person name="Wilson A."/>
            <person name="Yadav S."/>
            <person name="Young G."/>
            <person name="Yu Q."/>
            <person name="Zembek L."/>
            <person name="Zhong D."/>
            <person name="Zimmer A."/>
            <person name="Zwirko Z."/>
            <person name="Jaffe D.B."/>
            <person name="Alvarez P."/>
            <person name="Brockman W."/>
            <person name="Butler J."/>
            <person name="Chin C."/>
            <person name="Gnerre S."/>
            <person name="Grabherr M."/>
            <person name="Kleber M."/>
            <person name="Mauceli E."/>
            <person name="MacCallum I."/>
        </authorList>
    </citation>
    <scope>NUCLEOTIDE SEQUENCE [LARGE SCALE GENOMIC DNA]</scope>
    <source>
        <strain evidence="2 3">TSC#14021-0224.01</strain>
    </source>
</reference>
<feature type="region of interest" description="Disordered" evidence="1">
    <location>
        <begin position="275"/>
        <end position="295"/>
    </location>
</feature>
<dbReference type="OMA" id="KSRHMRP"/>
<dbReference type="KEGG" id="der:6549157"/>
<reference evidence="2 3" key="2">
    <citation type="journal article" date="2008" name="Bioinformatics">
        <title>Assembly reconciliation.</title>
        <authorList>
            <person name="Zimin A.V."/>
            <person name="Smith D.R."/>
            <person name="Sutton G."/>
            <person name="Yorke J.A."/>
        </authorList>
    </citation>
    <scope>NUCLEOTIDE SEQUENCE [LARGE SCALE GENOMIC DNA]</scope>
    <source>
        <strain evidence="2 3">TSC#14021-0224.01</strain>
    </source>
</reference>